<reference evidence="1 2" key="1">
    <citation type="submission" date="2017-04" db="EMBL/GenBank/DDBJ databases">
        <title>Draft genome sequence of Tuber borchii Vittad., a whitish edible truffle.</title>
        <authorList>
            <consortium name="DOE Joint Genome Institute"/>
            <person name="Murat C."/>
            <person name="Kuo A."/>
            <person name="Barry K.W."/>
            <person name="Clum A."/>
            <person name="Dockter R.B."/>
            <person name="Fauchery L."/>
            <person name="Iotti M."/>
            <person name="Kohler A."/>
            <person name="Labutti K."/>
            <person name="Lindquist E.A."/>
            <person name="Lipzen A."/>
            <person name="Ohm R.A."/>
            <person name="Wang M."/>
            <person name="Grigoriev I.V."/>
            <person name="Zambonelli A."/>
            <person name="Martin F.M."/>
        </authorList>
    </citation>
    <scope>NUCLEOTIDE SEQUENCE [LARGE SCALE GENOMIC DNA]</scope>
    <source>
        <strain evidence="1 2">Tbo3840</strain>
    </source>
</reference>
<name>A0A2T6Z9X9_TUBBO</name>
<dbReference type="EMBL" id="NESQ01000583">
    <property type="protein sequence ID" value="PUU72302.1"/>
    <property type="molecule type" value="Genomic_DNA"/>
</dbReference>
<keyword evidence="2" id="KW-1185">Reference proteome</keyword>
<comment type="caution">
    <text evidence="1">The sequence shown here is derived from an EMBL/GenBank/DDBJ whole genome shotgun (WGS) entry which is preliminary data.</text>
</comment>
<gene>
    <name evidence="1" type="ORF">B9Z19DRAFT_1138104</name>
</gene>
<accession>A0A2T6Z9X9</accession>
<protein>
    <submittedName>
        <fullName evidence="1">Uncharacterized protein</fullName>
    </submittedName>
</protein>
<dbReference type="AlphaFoldDB" id="A0A2T6Z9X9"/>
<evidence type="ECO:0000313" key="1">
    <source>
        <dbReference type="EMBL" id="PUU72302.1"/>
    </source>
</evidence>
<proteinExistence type="predicted"/>
<dbReference type="Proteomes" id="UP000244722">
    <property type="component" value="Unassembled WGS sequence"/>
</dbReference>
<sequence length="212" mass="23817">MTTGIVYTEVDGRVDTKIEVARVKKALKDEVTKISPTGMRILANQIAYGNEGGWSLLTLMHKLSNNVLALQKQIDDQQCEHSKTIKELTETLQKEHTISTKELTETLQKQVDDQHYKHTESIKELTKTKNTSIKALTETTKALTETTEALTKEVNMLHPPGANAIKIWDRFLLPIVVESVEGNTIAGPQSFPEILLHTVTTYFWTLSFLRAG</sequence>
<organism evidence="1 2">
    <name type="scientific">Tuber borchii</name>
    <name type="common">White truffle</name>
    <dbReference type="NCBI Taxonomy" id="42251"/>
    <lineage>
        <taxon>Eukaryota</taxon>
        <taxon>Fungi</taxon>
        <taxon>Dikarya</taxon>
        <taxon>Ascomycota</taxon>
        <taxon>Pezizomycotina</taxon>
        <taxon>Pezizomycetes</taxon>
        <taxon>Pezizales</taxon>
        <taxon>Tuberaceae</taxon>
        <taxon>Tuber</taxon>
    </lineage>
</organism>
<evidence type="ECO:0000313" key="2">
    <source>
        <dbReference type="Proteomes" id="UP000244722"/>
    </source>
</evidence>